<evidence type="ECO:0000313" key="1">
    <source>
        <dbReference type="EMBL" id="RDK04394.1"/>
    </source>
</evidence>
<dbReference type="AlphaFoldDB" id="A0A370NFM6"/>
<reference evidence="2" key="1">
    <citation type="submission" date="2018-05" db="EMBL/GenBank/DDBJ databases">
        <authorList>
            <person name="Feng T."/>
        </authorList>
    </citation>
    <scope>NUCLEOTIDE SEQUENCE [LARGE SCALE GENOMIC DNA]</scope>
    <source>
        <strain evidence="2">S27</strain>
    </source>
</reference>
<name>A0A370NFM6_9BURK</name>
<evidence type="ECO:0000313" key="2">
    <source>
        <dbReference type="Proteomes" id="UP000254875"/>
    </source>
</evidence>
<comment type="caution">
    <text evidence="1">The sequence shown here is derived from an EMBL/GenBank/DDBJ whole genome shotgun (WGS) entry which is preliminary data.</text>
</comment>
<proteinExistence type="predicted"/>
<protein>
    <submittedName>
        <fullName evidence="1">Uncharacterized protein</fullName>
    </submittedName>
</protein>
<organism evidence="1 2">
    <name type="scientific">Paraburkholderia lacunae</name>
    <dbReference type="NCBI Taxonomy" id="2211104"/>
    <lineage>
        <taxon>Bacteria</taxon>
        <taxon>Pseudomonadati</taxon>
        <taxon>Pseudomonadota</taxon>
        <taxon>Betaproteobacteria</taxon>
        <taxon>Burkholderiales</taxon>
        <taxon>Burkholderiaceae</taxon>
        <taxon>Paraburkholderia</taxon>
    </lineage>
</organism>
<dbReference type="Proteomes" id="UP000254875">
    <property type="component" value="Unassembled WGS sequence"/>
</dbReference>
<sequence length="72" mass="8085">MAFCSDGTRAVTRGKGTRAGLVEPLYKASAVRAGRTFYRIARSAYYRARFREACFSGARLGARKRAHERTRP</sequence>
<gene>
    <name evidence="1" type="ORF">DLM46_00430</name>
</gene>
<accession>A0A370NFM6</accession>
<dbReference type="EMBL" id="QHKS01000001">
    <property type="protein sequence ID" value="RDK04394.1"/>
    <property type="molecule type" value="Genomic_DNA"/>
</dbReference>
<keyword evidence="2" id="KW-1185">Reference proteome</keyword>